<keyword evidence="5" id="KW-0325">Glycoprotein</keyword>
<evidence type="ECO:0000256" key="6">
    <source>
        <dbReference type="SAM" id="Phobius"/>
    </source>
</evidence>
<keyword evidence="2" id="KW-0121">Carboxypeptidase</keyword>
<evidence type="ECO:0000313" key="7">
    <source>
        <dbReference type="EMBL" id="KUF98610.1"/>
    </source>
</evidence>
<feature type="transmembrane region" description="Helical" evidence="6">
    <location>
        <begin position="27"/>
        <end position="45"/>
    </location>
</feature>
<accession>A0A0W8DRB0</accession>
<evidence type="ECO:0000313" key="8">
    <source>
        <dbReference type="Proteomes" id="UP000054636"/>
    </source>
</evidence>
<evidence type="ECO:0000256" key="3">
    <source>
        <dbReference type="ARBA" id="ARBA00022670"/>
    </source>
</evidence>
<keyword evidence="4" id="KW-0378">Hydrolase</keyword>
<proteinExistence type="inferred from homology"/>
<reference evidence="7 8" key="1">
    <citation type="submission" date="2015-11" db="EMBL/GenBank/DDBJ databases">
        <title>Genomes and virulence difference between two physiological races of Phytophthora nicotianae.</title>
        <authorList>
            <person name="Liu H."/>
            <person name="Ma X."/>
            <person name="Yu H."/>
            <person name="Fang D."/>
            <person name="Li Y."/>
            <person name="Wang X."/>
            <person name="Wang W."/>
            <person name="Dong Y."/>
            <person name="Xiao B."/>
        </authorList>
    </citation>
    <scope>NUCLEOTIDE SEQUENCE [LARGE SCALE GENOMIC DNA]</scope>
    <source>
        <strain evidence="8">race 1</strain>
    </source>
</reference>
<sequence length="336" mass="37410">MASDELSPLVAPADHTVRINDRSKKAIILKLTLGGALLVLALWLIQDHGRSASAPKGSYICGVTNSSAGHIKLANKEDDHYFYWFFESRTNPETDPLVLWLTGGPGSSSMFALLTENGPCTIQPDLSTKLNPYAWNTNANVIWLDQPTGVGYSFGSPADKDFNETNSCNNSDPNSACDDHPLIREYLNSPEVRKYLNVDERAPAWHEDNDEVETTFTTDGDWSMPFHQFVAEMLDDGLRVLIYAGDADLMCNWIGNRAWTLELDWQGKDGYNAVKEKVFIAHDPLLPDGSNIDAGVVRSFENFAFVRVYDAGHMVPMNQPAVSLDLINRFFTNKTL</sequence>
<gene>
    <name evidence="7" type="ORF">AM588_10007743</name>
</gene>
<evidence type="ECO:0000256" key="1">
    <source>
        <dbReference type="ARBA" id="ARBA00009431"/>
    </source>
</evidence>
<evidence type="ECO:0000256" key="4">
    <source>
        <dbReference type="ARBA" id="ARBA00022801"/>
    </source>
</evidence>
<dbReference type="Pfam" id="PF00450">
    <property type="entry name" value="Peptidase_S10"/>
    <property type="match status" value="2"/>
</dbReference>
<name>A0A0W8DRB0_PHYNI</name>
<evidence type="ECO:0000256" key="5">
    <source>
        <dbReference type="ARBA" id="ARBA00023180"/>
    </source>
</evidence>
<dbReference type="PANTHER" id="PTHR11802">
    <property type="entry name" value="SERINE PROTEASE FAMILY S10 SERINE CARBOXYPEPTIDASE"/>
    <property type="match status" value="1"/>
</dbReference>
<dbReference type="GO" id="GO:0004185">
    <property type="term" value="F:serine-type carboxypeptidase activity"/>
    <property type="evidence" value="ECO:0007669"/>
    <property type="project" value="InterPro"/>
</dbReference>
<dbReference type="InterPro" id="IPR029058">
    <property type="entry name" value="AB_hydrolase_fold"/>
</dbReference>
<comment type="caution">
    <text evidence="7">The sequence shown here is derived from an EMBL/GenBank/DDBJ whole genome shotgun (WGS) entry which is preliminary data.</text>
</comment>
<dbReference type="GO" id="GO:0006508">
    <property type="term" value="P:proteolysis"/>
    <property type="evidence" value="ECO:0007669"/>
    <property type="project" value="UniProtKB-KW"/>
</dbReference>
<protein>
    <submittedName>
        <fullName evidence="7">Uncharacterized protein</fullName>
    </submittedName>
</protein>
<dbReference type="PROSITE" id="PS00560">
    <property type="entry name" value="CARBOXYPEPT_SER_HIS"/>
    <property type="match status" value="1"/>
</dbReference>
<dbReference type="InterPro" id="IPR033124">
    <property type="entry name" value="Ser_caboxypep_his_AS"/>
</dbReference>
<dbReference type="InterPro" id="IPR001563">
    <property type="entry name" value="Peptidase_S10"/>
</dbReference>
<keyword evidence="3" id="KW-0645">Protease</keyword>
<dbReference type="PANTHER" id="PTHR11802:SF113">
    <property type="entry name" value="SERINE CARBOXYPEPTIDASE CTSA-4.1"/>
    <property type="match status" value="1"/>
</dbReference>
<keyword evidence="6" id="KW-0472">Membrane</keyword>
<organism evidence="7 8">
    <name type="scientific">Phytophthora nicotianae</name>
    <name type="common">Potato buckeye rot agent</name>
    <name type="synonym">Phytophthora parasitica</name>
    <dbReference type="NCBI Taxonomy" id="4792"/>
    <lineage>
        <taxon>Eukaryota</taxon>
        <taxon>Sar</taxon>
        <taxon>Stramenopiles</taxon>
        <taxon>Oomycota</taxon>
        <taxon>Peronosporomycetes</taxon>
        <taxon>Peronosporales</taxon>
        <taxon>Peronosporaceae</taxon>
        <taxon>Phytophthora</taxon>
    </lineage>
</organism>
<dbReference type="EMBL" id="LNFP01000062">
    <property type="protein sequence ID" value="KUF98610.1"/>
    <property type="molecule type" value="Genomic_DNA"/>
</dbReference>
<dbReference type="Proteomes" id="UP000054636">
    <property type="component" value="Unassembled WGS sequence"/>
</dbReference>
<dbReference type="AlphaFoldDB" id="A0A0W8DRB0"/>
<keyword evidence="6" id="KW-0812">Transmembrane</keyword>
<keyword evidence="6" id="KW-1133">Transmembrane helix</keyword>
<dbReference type="Gene3D" id="3.40.50.1820">
    <property type="entry name" value="alpha/beta hydrolase"/>
    <property type="match status" value="1"/>
</dbReference>
<dbReference type="SUPFAM" id="SSF53474">
    <property type="entry name" value="alpha/beta-Hydrolases"/>
    <property type="match status" value="2"/>
</dbReference>
<dbReference type="PRINTS" id="PR00724">
    <property type="entry name" value="CRBOXYPTASEC"/>
</dbReference>
<comment type="similarity">
    <text evidence="1">Belongs to the peptidase S10 family.</text>
</comment>
<dbReference type="Gene3D" id="3.40.50.12670">
    <property type="match status" value="1"/>
</dbReference>
<evidence type="ECO:0000256" key="2">
    <source>
        <dbReference type="ARBA" id="ARBA00022645"/>
    </source>
</evidence>